<dbReference type="Gene3D" id="1.25.10.10">
    <property type="entry name" value="Leucine-rich Repeat Variant"/>
    <property type="match status" value="1"/>
</dbReference>
<keyword evidence="1" id="KW-0175">Coiled coil</keyword>
<dbReference type="SMART" id="SM01139">
    <property type="entry name" value="Drf_FH3"/>
    <property type="match status" value="1"/>
</dbReference>
<dbReference type="Gene3D" id="1.20.58.2220">
    <property type="entry name" value="Formin, FH2 domain"/>
    <property type="match status" value="1"/>
</dbReference>
<feature type="compositionally biased region" description="Polar residues" evidence="2">
    <location>
        <begin position="907"/>
        <end position="934"/>
    </location>
</feature>
<evidence type="ECO:0000259" key="3">
    <source>
        <dbReference type="PROSITE" id="PS51232"/>
    </source>
</evidence>
<protein>
    <submittedName>
        <fullName evidence="5">FH2 domain-containing protein 1</fullName>
    </submittedName>
</protein>
<evidence type="ECO:0000256" key="2">
    <source>
        <dbReference type="SAM" id="MobiDB-lite"/>
    </source>
</evidence>
<dbReference type="PROSITE" id="PS51232">
    <property type="entry name" value="GBD_FH3"/>
    <property type="match status" value="1"/>
</dbReference>
<evidence type="ECO:0000313" key="5">
    <source>
        <dbReference type="EMBL" id="OWA53635.1"/>
    </source>
</evidence>
<dbReference type="PANTHER" id="PTHR46345:SF8">
    <property type="entry name" value="FORMIN 3, ISOFORM B"/>
    <property type="match status" value="1"/>
</dbReference>
<dbReference type="OrthoDB" id="26518at2759"/>
<feature type="domain" description="FH2" evidence="4">
    <location>
        <begin position="305"/>
        <end position="706"/>
    </location>
</feature>
<feature type="region of interest" description="Disordered" evidence="2">
    <location>
        <begin position="722"/>
        <end position="784"/>
    </location>
</feature>
<feature type="compositionally biased region" description="Low complexity" evidence="2">
    <location>
        <begin position="1133"/>
        <end position="1151"/>
    </location>
</feature>
<dbReference type="EMBL" id="MTYJ01000335">
    <property type="protein sequence ID" value="OWA53635.1"/>
    <property type="molecule type" value="Genomic_DNA"/>
</dbReference>
<dbReference type="Pfam" id="PF02181">
    <property type="entry name" value="FH2"/>
    <property type="match status" value="1"/>
</dbReference>
<feature type="compositionally biased region" description="Low complexity" evidence="2">
    <location>
        <begin position="1230"/>
        <end position="1252"/>
    </location>
</feature>
<organism evidence="5 6">
    <name type="scientific">Hypsibius exemplaris</name>
    <name type="common">Freshwater tardigrade</name>
    <dbReference type="NCBI Taxonomy" id="2072580"/>
    <lineage>
        <taxon>Eukaryota</taxon>
        <taxon>Metazoa</taxon>
        <taxon>Ecdysozoa</taxon>
        <taxon>Tardigrada</taxon>
        <taxon>Eutardigrada</taxon>
        <taxon>Parachela</taxon>
        <taxon>Hypsibioidea</taxon>
        <taxon>Hypsibiidae</taxon>
        <taxon>Hypsibius</taxon>
    </lineage>
</organism>
<feature type="region of interest" description="Disordered" evidence="2">
    <location>
        <begin position="907"/>
        <end position="1069"/>
    </location>
</feature>
<proteinExistence type="predicted"/>
<dbReference type="GO" id="GO:0003779">
    <property type="term" value="F:actin binding"/>
    <property type="evidence" value="ECO:0007669"/>
    <property type="project" value="InterPro"/>
</dbReference>
<dbReference type="InterPro" id="IPR042201">
    <property type="entry name" value="FH2_Formin_sf"/>
</dbReference>
<dbReference type="InterPro" id="IPR014768">
    <property type="entry name" value="GBD/FH3_dom"/>
</dbReference>
<dbReference type="SMART" id="SM00498">
    <property type="entry name" value="FH2"/>
    <property type="match status" value="1"/>
</dbReference>
<dbReference type="InterPro" id="IPR015425">
    <property type="entry name" value="FH2_Formin"/>
</dbReference>
<dbReference type="InterPro" id="IPR016024">
    <property type="entry name" value="ARM-type_fold"/>
</dbReference>
<accession>A0A9X6NGT5</accession>
<dbReference type="PROSITE" id="PS51444">
    <property type="entry name" value="FH2"/>
    <property type="match status" value="1"/>
</dbReference>
<keyword evidence="6" id="KW-1185">Reference proteome</keyword>
<evidence type="ECO:0000259" key="4">
    <source>
        <dbReference type="PROSITE" id="PS51444"/>
    </source>
</evidence>
<feature type="compositionally biased region" description="Pro residues" evidence="2">
    <location>
        <begin position="239"/>
        <end position="266"/>
    </location>
</feature>
<name>A0A9X6NGT5_HYPEX</name>
<feature type="region of interest" description="Disordered" evidence="2">
    <location>
        <begin position="366"/>
        <end position="387"/>
    </location>
</feature>
<feature type="region of interest" description="Disordered" evidence="2">
    <location>
        <begin position="826"/>
        <end position="865"/>
    </location>
</feature>
<feature type="compositionally biased region" description="Low complexity" evidence="2">
    <location>
        <begin position="1005"/>
        <end position="1015"/>
    </location>
</feature>
<dbReference type="Gene3D" id="1.10.238.150">
    <property type="entry name" value="Formin, FH3 diaphanous domain"/>
    <property type="match status" value="1"/>
</dbReference>
<dbReference type="SUPFAM" id="SSF101447">
    <property type="entry name" value="Formin homology 2 domain (FH2 domain)"/>
    <property type="match status" value="1"/>
</dbReference>
<feature type="region of interest" description="Disordered" evidence="2">
    <location>
        <begin position="1130"/>
        <end position="1296"/>
    </location>
</feature>
<dbReference type="Proteomes" id="UP000192578">
    <property type="component" value="Unassembled WGS sequence"/>
</dbReference>
<dbReference type="InterPro" id="IPR011989">
    <property type="entry name" value="ARM-like"/>
</dbReference>
<feature type="domain" description="GBD/FH3" evidence="3">
    <location>
        <begin position="1"/>
        <end position="189"/>
    </location>
</feature>
<reference evidence="6" key="1">
    <citation type="submission" date="2017-01" db="EMBL/GenBank/DDBJ databases">
        <title>Comparative genomics of anhydrobiosis in the tardigrade Hypsibius dujardini.</title>
        <authorList>
            <person name="Yoshida Y."/>
            <person name="Koutsovoulos G."/>
            <person name="Laetsch D."/>
            <person name="Stevens L."/>
            <person name="Kumar S."/>
            <person name="Horikawa D."/>
            <person name="Ishino K."/>
            <person name="Komine S."/>
            <person name="Tomita M."/>
            <person name="Blaxter M."/>
            <person name="Arakawa K."/>
        </authorList>
    </citation>
    <scope>NUCLEOTIDE SEQUENCE [LARGE SCALE GENOMIC DNA]</scope>
    <source>
        <strain evidence="6">Z151</strain>
    </source>
</reference>
<dbReference type="PANTHER" id="PTHR46345">
    <property type="entry name" value="INVERTED FORMIN-2"/>
    <property type="match status" value="1"/>
</dbReference>
<feature type="compositionally biased region" description="Low complexity" evidence="2">
    <location>
        <begin position="946"/>
        <end position="960"/>
    </location>
</feature>
<dbReference type="Pfam" id="PF06367">
    <property type="entry name" value="Drf_FH3"/>
    <property type="match status" value="1"/>
</dbReference>
<evidence type="ECO:0000313" key="6">
    <source>
        <dbReference type="Proteomes" id="UP000192578"/>
    </source>
</evidence>
<gene>
    <name evidence="5" type="ORF">BV898_18057</name>
</gene>
<dbReference type="SUPFAM" id="SSF48371">
    <property type="entry name" value="ARM repeat"/>
    <property type="match status" value="1"/>
</dbReference>
<dbReference type="InterPro" id="IPR010472">
    <property type="entry name" value="FH3_dom"/>
</dbReference>
<feature type="compositionally biased region" description="Polar residues" evidence="2">
    <location>
        <begin position="1152"/>
        <end position="1173"/>
    </location>
</feature>
<feature type="region of interest" description="Disordered" evidence="2">
    <location>
        <begin position="221"/>
        <end position="312"/>
    </location>
</feature>
<sequence length="1329" mass="144512">MDFLSSLCEHNQEGYQKALDIFERYKTEKSDSSRFQLLVDELRQAKTSAYKTTLITLINAVICGNDQLRSRIRIRNEFLGLKLLDVLAHIRGDASVDDAELFVQLDTFEEQKFADDSNLGSPDGLDLTNLMDVFHAIMAQVASTSQEAIFLTLLQHLLQVDPHDTFGDVIWSTAEKLVHRACLLERKEDADLLLRPPVHVVKTDRSRSNVDLSSPVLHAVSLPALDGGPPSPTSSTVAPPAPPPPPPPPPPSSGFVPAPPPPPPPANLTTNKSSTGSQAKNSVSSMAGGELSPNAFEDDPMPLSGQNVPKPKTRLKTFNWNKIPTKNVVGKNNIWTQKAPDFSGFNFDAMEKQFAAAPMHADAMDKVGGAREGSTSGDGGDRRRKDSNEVILFDPKKGLNINIFLKQFRTATETIVEYIRNGSYEEIGAEKLHSLLRFLPEPDEVDTLRGYEGTPARLGTAEKFIMQLIQIPNYKLRLEAMLFESEFEANVGYMKPHAETVITTASNILASTRLLEVCHLVLRAGNYMNFGTHSGDAAGFRLPTLLKIADVKTVTPTMNLLHVVTEQAAITRPTLLGFPDDLDGLGDASQIPIENLVHDIRSLDSNCQRLMDQLEQADEENKQHMMEFLHAAQLRIHELNSDLAEIEALRVKIAEFFCEDPNTYQLQECFKILQEFCQKFRKVLLENDQRKQREVKAETRRQEEEEKIKRRLAAGESIDNAIRAGQNRNGWGPGSGRRSSDRSGMMSSDEYASDSGTVSSLAVPKRDMGESGYASDTAGAKKRARKMIRSSDEDDLMEYLAQGVDTLPSRMGVKAVGVEVLPSFGRHSLRSRPGTKPQDTGVENRERSTSGAGAELMQSPSSIRPNQNHVEEWLKTTNGVSGAPNTGRPSNLPLKASESVQNIAHPSFASSTAPPATKQSVNSPTRSQQQNFQPNPIGYETTDRNSVSPTTAPVATAVAAKWNPLTEPKHQATQQPRPWLPSKSLANAMHMFDPKTGCPGEPLGSGQVSPASSSSENVQPSGGRSGEETDTDTIKSGTTDKSRKQLTATASQRLRKWRRLPATNGKAIDEEGGMVMDGVVAGDEAAATRPVLATRNQQAEKKPGKTLRELRESKRNVDELVAGGGTVLKRAVPPWSSSMAASRRSVPVSASTNNGGTRSPPKSETDETVSTSPGHKVYLGTNVFDRLSAPRRTSPPLVVGPRRTNRNGLLLSDDNMSDEAASQVSKHPSESSSASSNAHGGAAAGSQSSSTGKRVTLSSRNAERAPVTRQTSANRPGDLPLNGRGANKKNSDGSFTTKVSDYLLTSPESPKIQKAALVLSAPPTSRLRH</sequence>
<evidence type="ECO:0000256" key="1">
    <source>
        <dbReference type="SAM" id="Coils"/>
    </source>
</evidence>
<comment type="caution">
    <text evidence="5">The sequence shown here is derived from an EMBL/GenBank/DDBJ whole genome shotgun (WGS) entry which is preliminary data.</text>
</comment>
<feature type="coiled-coil region" evidence="1">
    <location>
        <begin position="593"/>
        <end position="649"/>
    </location>
</feature>
<feature type="compositionally biased region" description="Polar residues" evidence="2">
    <location>
        <begin position="267"/>
        <end position="285"/>
    </location>
</feature>